<feature type="region of interest" description="Disordered" evidence="1">
    <location>
        <begin position="125"/>
        <end position="145"/>
    </location>
</feature>
<accession>A0AAU6VZS0</accession>
<feature type="compositionally biased region" description="Low complexity" evidence="1">
    <location>
        <begin position="40"/>
        <end position="53"/>
    </location>
</feature>
<organism evidence="2">
    <name type="scientific">Pseudomonas phage Lyrsu03</name>
    <dbReference type="NCBI Taxonomy" id="3138537"/>
    <lineage>
        <taxon>Viruses</taxon>
    </lineage>
</organism>
<proteinExistence type="predicted"/>
<feature type="region of interest" description="Disordered" evidence="1">
    <location>
        <begin position="22"/>
        <end position="60"/>
    </location>
</feature>
<protein>
    <submittedName>
        <fullName evidence="2">Uncharacterized protein</fullName>
    </submittedName>
</protein>
<reference evidence="2" key="1">
    <citation type="journal article" date="2024" name="J. Gen. Virol.">
        <title>Novel phages of Pseudomonas syringae unveil numerous potential auxiliary metabolic genes.</title>
        <authorList>
            <person name="Feltin C."/>
            <person name="Garneau J.R."/>
            <person name="Morris C.E."/>
            <person name="Berard A."/>
            <person name="Torres-Barcelo C."/>
        </authorList>
    </citation>
    <scope>NUCLEOTIDE SEQUENCE</scope>
</reference>
<dbReference type="EMBL" id="PP179314">
    <property type="protein sequence ID" value="XAI69819.1"/>
    <property type="molecule type" value="Genomic_DNA"/>
</dbReference>
<evidence type="ECO:0000313" key="2">
    <source>
        <dbReference type="EMBL" id="XAI69819.1"/>
    </source>
</evidence>
<evidence type="ECO:0000256" key="1">
    <source>
        <dbReference type="SAM" id="MobiDB-lite"/>
    </source>
</evidence>
<gene>
    <name evidence="2" type="ORF">Lyrsu03_00021</name>
</gene>
<sequence>MAINVKAPLVDQLFAIGQSTGAEGQTQYRSPLQQQGSYHGSPGQAPAPQQSQKGSGGAGALASVAGAAASHYMGQGQGAAPVAENGTGYGLGGKLVTGDVGNAQYTGSASTNPLMSLFSQQPQAQATPQMTQPSNPYALGGLFGS</sequence>
<name>A0AAU6VZS0_9VIRU</name>
<feature type="compositionally biased region" description="Polar residues" evidence="1">
    <location>
        <begin position="22"/>
        <end position="38"/>
    </location>
</feature>
<feature type="region of interest" description="Disordered" evidence="1">
    <location>
        <begin position="73"/>
        <end position="93"/>
    </location>
</feature>